<dbReference type="EMBL" id="WHVB01000008">
    <property type="protein sequence ID" value="KAF8480484.1"/>
    <property type="molecule type" value="Genomic_DNA"/>
</dbReference>
<keyword evidence="3" id="KW-1185">Reference proteome</keyword>
<name>A0A9P5MWK6_9AGAM</name>
<proteinExistence type="predicted"/>
<evidence type="ECO:0000313" key="2">
    <source>
        <dbReference type="EMBL" id="KAF8480484.1"/>
    </source>
</evidence>
<reference evidence="2" key="1">
    <citation type="submission" date="2019-10" db="EMBL/GenBank/DDBJ databases">
        <authorList>
            <consortium name="DOE Joint Genome Institute"/>
            <person name="Kuo A."/>
            <person name="Miyauchi S."/>
            <person name="Kiss E."/>
            <person name="Drula E."/>
            <person name="Kohler A."/>
            <person name="Sanchez-Garcia M."/>
            <person name="Andreopoulos B."/>
            <person name="Barry K.W."/>
            <person name="Bonito G."/>
            <person name="Buee M."/>
            <person name="Carver A."/>
            <person name="Chen C."/>
            <person name="Cichocki N."/>
            <person name="Clum A."/>
            <person name="Culley D."/>
            <person name="Crous P.W."/>
            <person name="Fauchery L."/>
            <person name="Girlanda M."/>
            <person name="Hayes R."/>
            <person name="Keri Z."/>
            <person name="LaButti K."/>
            <person name="Lipzen A."/>
            <person name="Lombard V."/>
            <person name="Magnuson J."/>
            <person name="Maillard F."/>
            <person name="Morin E."/>
            <person name="Murat C."/>
            <person name="Nolan M."/>
            <person name="Ohm R."/>
            <person name="Pangilinan J."/>
            <person name="Pereira M."/>
            <person name="Perotto S."/>
            <person name="Peter M."/>
            <person name="Riley R."/>
            <person name="Sitrit Y."/>
            <person name="Stielow B."/>
            <person name="Szollosi G."/>
            <person name="Zifcakova L."/>
            <person name="Stursova M."/>
            <person name="Spatafora J.W."/>
            <person name="Tedersoo L."/>
            <person name="Vaario L.-M."/>
            <person name="Yamada A."/>
            <person name="Yan M."/>
            <person name="Wang P."/>
            <person name="Xu J."/>
            <person name="Bruns T."/>
            <person name="Baldrian P."/>
            <person name="Vilgalys R."/>
            <person name="Henrissat B."/>
            <person name="Grigoriev I.V."/>
            <person name="Hibbett D."/>
            <person name="Nagy L.G."/>
            <person name="Martin F.M."/>
        </authorList>
    </citation>
    <scope>NUCLEOTIDE SEQUENCE</scope>
    <source>
        <strain evidence="2">Prilba</strain>
    </source>
</reference>
<evidence type="ECO:0000256" key="1">
    <source>
        <dbReference type="SAM" id="MobiDB-lite"/>
    </source>
</evidence>
<dbReference type="AlphaFoldDB" id="A0A9P5MWK6"/>
<accession>A0A9P5MWK6</accession>
<feature type="compositionally biased region" description="Basic and acidic residues" evidence="1">
    <location>
        <begin position="1"/>
        <end position="21"/>
    </location>
</feature>
<evidence type="ECO:0000313" key="3">
    <source>
        <dbReference type="Proteomes" id="UP000759537"/>
    </source>
</evidence>
<reference evidence="2" key="2">
    <citation type="journal article" date="2020" name="Nat. Commun.">
        <title>Large-scale genome sequencing of mycorrhizal fungi provides insights into the early evolution of symbiotic traits.</title>
        <authorList>
            <person name="Miyauchi S."/>
            <person name="Kiss E."/>
            <person name="Kuo A."/>
            <person name="Drula E."/>
            <person name="Kohler A."/>
            <person name="Sanchez-Garcia M."/>
            <person name="Morin E."/>
            <person name="Andreopoulos B."/>
            <person name="Barry K.W."/>
            <person name="Bonito G."/>
            <person name="Buee M."/>
            <person name="Carver A."/>
            <person name="Chen C."/>
            <person name="Cichocki N."/>
            <person name="Clum A."/>
            <person name="Culley D."/>
            <person name="Crous P.W."/>
            <person name="Fauchery L."/>
            <person name="Girlanda M."/>
            <person name="Hayes R.D."/>
            <person name="Keri Z."/>
            <person name="LaButti K."/>
            <person name="Lipzen A."/>
            <person name="Lombard V."/>
            <person name="Magnuson J."/>
            <person name="Maillard F."/>
            <person name="Murat C."/>
            <person name="Nolan M."/>
            <person name="Ohm R.A."/>
            <person name="Pangilinan J."/>
            <person name="Pereira M.F."/>
            <person name="Perotto S."/>
            <person name="Peter M."/>
            <person name="Pfister S."/>
            <person name="Riley R."/>
            <person name="Sitrit Y."/>
            <person name="Stielow J.B."/>
            <person name="Szollosi G."/>
            <person name="Zifcakova L."/>
            <person name="Stursova M."/>
            <person name="Spatafora J.W."/>
            <person name="Tedersoo L."/>
            <person name="Vaario L.M."/>
            <person name="Yamada A."/>
            <person name="Yan M."/>
            <person name="Wang P."/>
            <person name="Xu J."/>
            <person name="Bruns T."/>
            <person name="Baldrian P."/>
            <person name="Vilgalys R."/>
            <person name="Dunand C."/>
            <person name="Henrissat B."/>
            <person name="Grigoriev I.V."/>
            <person name="Hibbett D."/>
            <person name="Nagy L.G."/>
            <person name="Martin F.M."/>
        </authorList>
    </citation>
    <scope>NUCLEOTIDE SEQUENCE</scope>
    <source>
        <strain evidence="2">Prilba</strain>
    </source>
</reference>
<organism evidence="2 3">
    <name type="scientific">Russula ochroleuca</name>
    <dbReference type="NCBI Taxonomy" id="152965"/>
    <lineage>
        <taxon>Eukaryota</taxon>
        <taxon>Fungi</taxon>
        <taxon>Dikarya</taxon>
        <taxon>Basidiomycota</taxon>
        <taxon>Agaricomycotina</taxon>
        <taxon>Agaricomycetes</taxon>
        <taxon>Russulales</taxon>
        <taxon>Russulaceae</taxon>
        <taxon>Russula</taxon>
    </lineage>
</organism>
<comment type="caution">
    <text evidence="2">The sequence shown here is derived from an EMBL/GenBank/DDBJ whole genome shotgun (WGS) entry which is preliminary data.</text>
</comment>
<dbReference type="Proteomes" id="UP000759537">
    <property type="component" value="Unassembled WGS sequence"/>
</dbReference>
<sequence>MGQGRAEHQGEDGDDRQEGHQQGRAGQHSEAMVQGAARGEWCNTGVRDSAAWGKDTQMGHESSVKVTRASGIKVLVTNESKVLKAHAWVSRACTVCLERGLSGWMFDLYLCLPYAIFIQEGVKIDGMESWWGWASKVWTWTQPTQRGALHGPLGEFEGEHTHGVVASMLDVLEEGAQTWHMMRMWLRGPKIDDGEDMGVDNLNTALVVQAWGPGWVDEECVVMADKEDMVPEAVDDGKDLVKML</sequence>
<feature type="region of interest" description="Disordered" evidence="1">
    <location>
        <begin position="1"/>
        <end position="34"/>
    </location>
</feature>
<gene>
    <name evidence="2" type="ORF">DFH94DRAFT_682178</name>
</gene>
<protein>
    <submittedName>
        <fullName evidence="2">Uncharacterized protein</fullName>
    </submittedName>
</protein>